<feature type="transmembrane region" description="Helical" evidence="1">
    <location>
        <begin position="108"/>
        <end position="132"/>
    </location>
</feature>
<keyword evidence="1" id="KW-1133">Transmembrane helix</keyword>
<keyword evidence="1" id="KW-0472">Membrane</keyword>
<evidence type="ECO:0000256" key="1">
    <source>
        <dbReference type="SAM" id="Phobius"/>
    </source>
</evidence>
<dbReference type="EMBL" id="PECK01000001">
    <property type="protein sequence ID" value="TDZ98590.1"/>
    <property type="molecule type" value="Genomic_DNA"/>
</dbReference>
<reference evidence="4 5" key="1">
    <citation type="journal article" date="2019" name="Sci. Rep.">
        <title>Extended insight into the Mycobacterium chelonae-abscessus complex through whole genome sequencing of Mycobacterium salmoniphilum outbreak and Mycobacterium salmoniphilum-like strains.</title>
        <authorList>
            <person name="Behra P.R.K."/>
            <person name="Das S."/>
            <person name="Pettersson B.M.F."/>
            <person name="Shirreff L."/>
            <person name="DuCote T."/>
            <person name="Jacobsson K.G."/>
            <person name="Ennis D.G."/>
            <person name="Kirsebom L.A."/>
        </authorList>
    </citation>
    <scope>NUCLEOTIDE SEQUENCE [LARGE SCALE GENOMIC DNA]</scope>
    <source>
        <strain evidence="3 4">CCUG 60883</strain>
        <strain evidence="2 5">CCUG 60885</strain>
    </source>
</reference>
<feature type="transmembrane region" description="Helical" evidence="1">
    <location>
        <begin position="70"/>
        <end position="96"/>
    </location>
</feature>
<dbReference type="Proteomes" id="UP000294844">
    <property type="component" value="Unassembled WGS sequence"/>
</dbReference>
<feature type="transmembrane region" description="Helical" evidence="1">
    <location>
        <begin position="152"/>
        <end position="176"/>
    </location>
</feature>
<feature type="transmembrane region" description="Helical" evidence="1">
    <location>
        <begin position="43"/>
        <end position="64"/>
    </location>
</feature>
<evidence type="ECO:0000313" key="4">
    <source>
        <dbReference type="Proteomes" id="UP000294844"/>
    </source>
</evidence>
<dbReference type="OrthoDB" id="4761342at2"/>
<accession>A0A4V3I0G6</accession>
<keyword evidence="4" id="KW-1185">Reference proteome</keyword>
<proteinExistence type="predicted"/>
<dbReference type="EMBL" id="PECM01000009">
    <property type="protein sequence ID" value="TEA03120.1"/>
    <property type="molecule type" value="Genomic_DNA"/>
</dbReference>
<sequence>MSADVAGWESLQTVRPVILACFLPILLYRVWRIVRHPTSVPAIAATAFGVSWWLWFLVFTDAVWSVLPTIVHAVTIGGWPAISIGACLQVFVIGVAGDTSPARIRRGLRITSLVAVTALIVVAVLVSQSRVLMSTGDVYELAGALYSGGDPWAVAALVMSCVYLIFVEIQLVWVGFRHADRTPLGVGLGLMAVSGMFQFVATVFGGIWAPLAHGEGLVGSVFGRWLQTWPGCVAAILMLAGFLWPPVMLRMQAYRDVKRLRPLHDALSGLFPGLFPPKQSRIRLSDLAFEWSTNVQDGLTLLAQSRELPLETDTSAPEVKSVRALAVANWIVGQSNPGFSAEWLRAPGGVSDEEWVLAIADAYRERQEDLEAPASLSGMPSTLRK</sequence>
<dbReference type="Proteomes" id="UP000295685">
    <property type="component" value="Unassembled WGS sequence"/>
</dbReference>
<dbReference type="AlphaFoldDB" id="A0A4V3I0G6"/>
<organism evidence="2 5">
    <name type="scientific">Mycobacteroides salmoniphilum</name>
    <dbReference type="NCBI Taxonomy" id="404941"/>
    <lineage>
        <taxon>Bacteria</taxon>
        <taxon>Bacillati</taxon>
        <taxon>Actinomycetota</taxon>
        <taxon>Actinomycetes</taxon>
        <taxon>Mycobacteriales</taxon>
        <taxon>Mycobacteriaceae</taxon>
        <taxon>Mycobacteroides</taxon>
    </lineage>
</organism>
<feature type="transmembrane region" description="Helical" evidence="1">
    <location>
        <begin position="12"/>
        <end position="31"/>
    </location>
</feature>
<comment type="caution">
    <text evidence="2">The sequence shown here is derived from an EMBL/GenBank/DDBJ whole genome shotgun (WGS) entry which is preliminary data.</text>
</comment>
<evidence type="ECO:0000313" key="3">
    <source>
        <dbReference type="EMBL" id="TEA03120.1"/>
    </source>
</evidence>
<feature type="transmembrane region" description="Helical" evidence="1">
    <location>
        <begin position="188"/>
        <end position="208"/>
    </location>
</feature>
<feature type="transmembrane region" description="Helical" evidence="1">
    <location>
        <begin position="228"/>
        <end position="249"/>
    </location>
</feature>
<protein>
    <submittedName>
        <fullName evidence="2">Uncharacterized protein</fullName>
    </submittedName>
</protein>
<keyword evidence="1" id="KW-0812">Transmembrane</keyword>
<evidence type="ECO:0000313" key="5">
    <source>
        <dbReference type="Proteomes" id="UP000295685"/>
    </source>
</evidence>
<name>A0A4V3I0G6_9MYCO</name>
<dbReference type="RefSeq" id="WP_134144704.1">
    <property type="nucleotide sequence ID" value="NZ_PECK01000001.1"/>
</dbReference>
<evidence type="ECO:0000313" key="2">
    <source>
        <dbReference type="EMBL" id="TDZ98590.1"/>
    </source>
</evidence>
<gene>
    <name evidence="3" type="ORF">CCUG60883_03745</name>
    <name evidence="2" type="ORF">CCUG60885_00461</name>
</gene>